<organism evidence="1 2">
    <name type="scientific">Diphasiastrum complanatum</name>
    <name type="common">Issler's clubmoss</name>
    <name type="synonym">Lycopodium complanatum</name>
    <dbReference type="NCBI Taxonomy" id="34168"/>
    <lineage>
        <taxon>Eukaryota</taxon>
        <taxon>Viridiplantae</taxon>
        <taxon>Streptophyta</taxon>
        <taxon>Embryophyta</taxon>
        <taxon>Tracheophyta</taxon>
        <taxon>Lycopodiopsida</taxon>
        <taxon>Lycopodiales</taxon>
        <taxon>Lycopodiaceae</taxon>
        <taxon>Lycopodioideae</taxon>
        <taxon>Diphasiastrum</taxon>
    </lineage>
</organism>
<keyword evidence="2" id="KW-1185">Reference proteome</keyword>
<proteinExistence type="predicted"/>
<reference evidence="2" key="1">
    <citation type="journal article" date="2024" name="Proc. Natl. Acad. Sci. U.S.A.">
        <title>Extraordinary preservation of gene collinearity over three hundred million years revealed in homosporous lycophytes.</title>
        <authorList>
            <person name="Li C."/>
            <person name="Wickell D."/>
            <person name="Kuo L.Y."/>
            <person name="Chen X."/>
            <person name="Nie B."/>
            <person name="Liao X."/>
            <person name="Peng D."/>
            <person name="Ji J."/>
            <person name="Jenkins J."/>
            <person name="Williams M."/>
            <person name="Shu S."/>
            <person name="Plott C."/>
            <person name="Barry K."/>
            <person name="Rajasekar S."/>
            <person name="Grimwood J."/>
            <person name="Han X."/>
            <person name="Sun S."/>
            <person name="Hou Z."/>
            <person name="He W."/>
            <person name="Dai G."/>
            <person name="Sun C."/>
            <person name="Schmutz J."/>
            <person name="Leebens-Mack J.H."/>
            <person name="Li F.W."/>
            <person name="Wang L."/>
        </authorList>
    </citation>
    <scope>NUCLEOTIDE SEQUENCE [LARGE SCALE GENOMIC DNA]</scope>
    <source>
        <strain evidence="2">cv. PW_Plant_1</strain>
    </source>
</reference>
<protein>
    <submittedName>
        <fullName evidence="1">Uncharacterized protein</fullName>
    </submittedName>
</protein>
<evidence type="ECO:0000313" key="1">
    <source>
        <dbReference type="EMBL" id="KAJ7549732.1"/>
    </source>
</evidence>
<comment type="caution">
    <text evidence="1">The sequence shown here is derived from an EMBL/GenBank/DDBJ whole genome shotgun (WGS) entry which is preliminary data.</text>
</comment>
<dbReference type="Proteomes" id="UP001162992">
    <property type="component" value="Chromosome 7"/>
</dbReference>
<evidence type="ECO:0000313" key="2">
    <source>
        <dbReference type="Proteomes" id="UP001162992"/>
    </source>
</evidence>
<sequence>MASVIKAMVAIGLLSLVLLLDLAAAAVADRELYSAQEKFVIAQKHNSVSIRRLLDVKAQITQPRCPAIGTCVSGAYIRCQYGLEYTNGVISSCSCCELFLNHKQARNCTVYSTFGQPFPCSEV</sequence>
<gene>
    <name evidence="1" type="ORF">O6H91_07G065400</name>
</gene>
<name>A0ACC2D674_DIPCM</name>
<dbReference type="EMBL" id="CM055098">
    <property type="protein sequence ID" value="KAJ7549732.1"/>
    <property type="molecule type" value="Genomic_DNA"/>
</dbReference>
<accession>A0ACC2D674</accession>